<keyword evidence="2" id="KW-0732">Signal</keyword>
<feature type="compositionally biased region" description="Low complexity" evidence="1">
    <location>
        <begin position="43"/>
        <end position="71"/>
    </location>
</feature>
<dbReference type="RefSeq" id="WP_259507213.1">
    <property type="nucleotide sequence ID" value="NZ_JANLCM010000001.1"/>
</dbReference>
<evidence type="ECO:0000256" key="1">
    <source>
        <dbReference type="SAM" id="MobiDB-lite"/>
    </source>
</evidence>
<dbReference type="PANTHER" id="PTHR30032:SF8">
    <property type="entry name" value="GERMINATION-SPECIFIC N-ACETYLMURAMOYL-L-ALANINE AMIDASE"/>
    <property type="match status" value="1"/>
</dbReference>
<evidence type="ECO:0000256" key="2">
    <source>
        <dbReference type="SAM" id="SignalP"/>
    </source>
</evidence>
<evidence type="ECO:0000313" key="3">
    <source>
        <dbReference type="EMBL" id="MCS5718376.1"/>
    </source>
</evidence>
<accession>A0ABT2GQ68</accession>
<feature type="chain" id="PRO_5046979345" evidence="2">
    <location>
        <begin position="34"/>
        <end position="633"/>
    </location>
</feature>
<sequence length="633" mass="63689">MTKSTLAKPLTGLLGALLAMGLVAGGAVGTAAADEPAAPPAPSDAATHASAAPSDPATHASAATDPASPDPSDGESADPATDVAGSSGAPSTSVPHDFELYLAAGSVASFRAGDIISDANMYNGLAMSIGQVQAFLTQNVPACDNGNCIDIKVFSANAAQPANADCTKSVPAGLTSAAAIIATVGDACGVSQKALLALIQKESSLIGNSAPGNDIYDHATFYGCDDTGSGCNSAYKGFFKQVYNAAQDLKNSQLHPPAAFPVGQSTDIDYNPNPGCGSAPVVIRTVATAALYDYTPYQPNPEAKVPGSDGNGCSSLGNLNFWFVYTDWFGYPHIDVDRIQGADRFAVAVAIAEQAYPSGTKTVYLATGTGYADALSAGPAAVQDDAPLLLTLPDALPTAVSDEITKLKAEAVVIVGGPNSVSSAIESQLRNSGLKVDRIGGADRFEVSRNVAQHAFANGASGAYVATGLNFPDALSASGAGGHNGMPVVLVNGTLSSVDGDTSALLKTLKVKNVTIAGGPNSVSSGIASTIATQTGASVSRQSGADRFEASLNINKAAYGTSDRVFLATGLNFPDALAGSALAGAKGAPLIVVPGNCVPANVKASFKFFDNTRVTLLGGPNSLSDGVFRLTNC</sequence>
<dbReference type="Proteomes" id="UP001165584">
    <property type="component" value="Unassembled WGS sequence"/>
</dbReference>
<feature type="region of interest" description="Disordered" evidence="1">
    <location>
        <begin position="31"/>
        <end position="91"/>
    </location>
</feature>
<organism evidence="3 4">
    <name type="scientific">Herbiconiux aconitum</name>
    <dbReference type="NCBI Taxonomy" id="2970913"/>
    <lineage>
        <taxon>Bacteria</taxon>
        <taxon>Bacillati</taxon>
        <taxon>Actinomycetota</taxon>
        <taxon>Actinomycetes</taxon>
        <taxon>Micrococcales</taxon>
        <taxon>Microbacteriaceae</taxon>
        <taxon>Herbiconiux</taxon>
    </lineage>
</organism>
<dbReference type="EMBL" id="JANLCM010000001">
    <property type="protein sequence ID" value="MCS5718376.1"/>
    <property type="molecule type" value="Genomic_DNA"/>
</dbReference>
<dbReference type="Gene3D" id="3.40.50.12090">
    <property type="match status" value="2"/>
</dbReference>
<comment type="caution">
    <text evidence="3">The sequence shown here is derived from an EMBL/GenBank/DDBJ whole genome shotgun (WGS) entry which is preliminary data.</text>
</comment>
<gene>
    <name evidence="3" type="ORF">N1027_09520</name>
</gene>
<dbReference type="InterPro" id="IPR051922">
    <property type="entry name" value="Bact_Sporulation_Assoc"/>
</dbReference>
<protein>
    <submittedName>
        <fullName evidence="3">Cell wall-binding repeat-containing protein</fullName>
    </submittedName>
</protein>
<dbReference type="PANTHER" id="PTHR30032">
    <property type="entry name" value="N-ACETYLMURAMOYL-L-ALANINE AMIDASE-RELATED"/>
    <property type="match status" value="1"/>
</dbReference>
<dbReference type="Pfam" id="PF04122">
    <property type="entry name" value="CW_binding_2"/>
    <property type="match status" value="3"/>
</dbReference>
<name>A0ABT2GQ68_9MICO</name>
<evidence type="ECO:0000313" key="4">
    <source>
        <dbReference type="Proteomes" id="UP001165584"/>
    </source>
</evidence>
<proteinExistence type="predicted"/>
<keyword evidence="4" id="KW-1185">Reference proteome</keyword>
<dbReference type="InterPro" id="IPR007253">
    <property type="entry name" value="Cell_wall-bd_2"/>
</dbReference>
<reference evidence="3" key="1">
    <citation type="submission" date="2022-08" db="EMBL/GenBank/DDBJ databases">
        <authorList>
            <person name="Deng Y."/>
            <person name="Han X.-F."/>
            <person name="Zhang Y.-Q."/>
        </authorList>
    </citation>
    <scope>NUCLEOTIDE SEQUENCE</scope>
    <source>
        <strain evidence="3">CPCC 205763</strain>
    </source>
</reference>
<feature type="signal peptide" evidence="2">
    <location>
        <begin position="1"/>
        <end position="33"/>
    </location>
</feature>